<proteinExistence type="predicted"/>
<dbReference type="InterPro" id="IPR052698">
    <property type="entry name" value="MoCofactor_Util/Proc"/>
</dbReference>
<reference evidence="3" key="1">
    <citation type="submission" date="2016-04" db="EMBL/GenBank/DDBJ databases">
        <authorList>
            <person name="Evans L.H."/>
            <person name="Alamgir A."/>
            <person name="Owens N."/>
            <person name="Weber N.D."/>
            <person name="Virtaneva K."/>
            <person name="Barbian K."/>
            <person name="Babar A."/>
            <person name="Rosenke K."/>
        </authorList>
    </citation>
    <scope>NUCLEOTIDE SEQUENCE</scope>
    <source>
        <strain evidence="3">86</strain>
    </source>
</reference>
<evidence type="ECO:0000259" key="2">
    <source>
        <dbReference type="Pfam" id="PF13478"/>
    </source>
</evidence>
<evidence type="ECO:0000313" key="3">
    <source>
        <dbReference type="EMBL" id="SBV96882.1"/>
    </source>
</evidence>
<gene>
    <name evidence="3" type="ORF">KL86DPRO_11120</name>
</gene>
<sequence>MLHLLTVLRERLGKGQPLALATVVARKGSAPRGRGARLLADASGLIHGTVGGGAAEAAVLEACAGVLRSGGSRLLDLALTNAMAAQEGMACGGEVRVFVECVSPDAKTRDFFAALAAAFHHAALHDGGGVLLTRLAPGQGGSPERTLYTQGCFTGAPLGERAEKAFLAALSPRGDLSESAEHSLDGELFFAEPLVPPSRMLIAGAGHVAVPTAELAAFAGFSVHVIDDRPEFSRPERFPRADATHTAPDFADCLAGFTPDARTYVVIITRGHMHDGTVLAQALRTQAGYIGMIGSRKKRETVYAAMRELGFTEADLARIHCPVGLPIGAETPEEIAVSIVAECIAHKRGKLA</sequence>
<dbReference type="Gene3D" id="3.40.50.720">
    <property type="entry name" value="NAD(P)-binding Rossmann-like Domain"/>
    <property type="match status" value="1"/>
</dbReference>
<dbReference type="SUPFAM" id="SSF51735">
    <property type="entry name" value="NAD(P)-binding Rossmann-fold domains"/>
    <property type="match status" value="1"/>
</dbReference>
<evidence type="ECO:0000259" key="1">
    <source>
        <dbReference type="Pfam" id="PF02625"/>
    </source>
</evidence>
<dbReference type="PANTHER" id="PTHR30388">
    <property type="entry name" value="ALDEHYDE OXIDOREDUCTASE MOLYBDENUM COFACTOR ASSEMBLY PROTEIN"/>
    <property type="match status" value="1"/>
</dbReference>
<dbReference type="AlphaFoldDB" id="A0A212JBV4"/>
<dbReference type="EMBL" id="FLUQ01000001">
    <property type="protein sequence ID" value="SBV96882.1"/>
    <property type="molecule type" value="Genomic_DNA"/>
</dbReference>
<accession>A0A212JBV4</accession>
<feature type="domain" description="XdhC- CoxI" evidence="1">
    <location>
        <begin position="14"/>
        <end position="76"/>
    </location>
</feature>
<dbReference type="InterPro" id="IPR003777">
    <property type="entry name" value="XdhC_CoxI"/>
</dbReference>
<dbReference type="NCBIfam" id="NF045664">
    <property type="entry name" value="XdhC_rel_AOR"/>
    <property type="match status" value="1"/>
</dbReference>
<dbReference type="Pfam" id="PF02625">
    <property type="entry name" value="XdhC_CoxI"/>
    <property type="match status" value="1"/>
</dbReference>
<dbReference type="PANTHER" id="PTHR30388:SF4">
    <property type="entry name" value="MOLYBDENUM COFACTOR INSERTION CHAPERONE PAOD"/>
    <property type="match status" value="1"/>
</dbReference>
<dbReference type="InterPro" id="IPR036291">
    <property type="entry name" value="NAD(P)-bd_dom_sf"/>
</dbReference>
<name>A0A212JBV4_9DELT</name>
<protein>
    <submittedName>
        <fullName evidence="3">Xanthine and CO dehydrogenases maturation factor, XdhC/CoxF family</fullName>
    </submittedName>
</protein>
<dbReference type="InterPro" id="IPR027051">
    <property type="entry name" value="XdhC_Rossmann_dom"/>
</dbReference>
<feature type="domain" description="XdhC Rossmann" evidence="2">
    <location>
        <begin position="200"/>
        <end position="343"/>
    </location>
</feature>
<organism evidence="3">
    <name type="scientific">uncultured delta proteobacterium</name>
    <dbReference type="NCBI Taxonomy" id="34034"/>
    <lineage>
        <taxon>Bacteria</taxon>
        <taxon>Deltaproteobacteria</taxon>
        <taxon>environmental samples</taxon>
    </lineage>
</organism>
<dbReference type="Pfam" id="PF13478">
    <property type="entry name" value="XdhC_C"/>
    <property type="match status" value="1"/>
</dbReference>